<dbReference type="InterPro" id="IPR043504">
    <property type="entry name" value="Peptidase_S1_PA_chymotrypsin"/>
</dbReference>
<dbReference type="GO" id="GO:0004252">
    <property type="term" value="F:serine-type endopeptidase activity"/>
    <property type="evidence" value="ECO:0007669"/>
    <property type="project" value="InterPro"/>
</dbReference>
<dbReference type="PRINTS" id="PR00722">
    <property type="entry name" value="CHYMOTRYPSIN"/>
</dbReference>
<dbReference type="FunCoup" id="A0A5N4B625">
    <property type="interactions" value="75"/>
</dbReference>
<dbReference type="Gene3D" id="2.40.10.10">
    <property type="entry name" value="Trypsin-like serine proteases"/>
    <property type="match status" value="2"/>
</dbReference>
<evidence type="ECO:0000256" key="5">
    <source>
        <dbReference type="ARBA" id="ARBA00022801"/>
    </source>
</evidence>
<evidence type="ECO:0000256" key="3">
    <source>
        <dbReference type="ARBA" id="ARBA00022670"/>
    </source>
</evidence>
<comment type="caution">
    <text evidence="12">The sequence shown here is derived from an EMBL/GenBank/DDBJ whole genome shotgun (WGS) entry which is preliminary data.</text>
</comment>
<dbReference type="InParanoid" id="A0A5N4B625"/>
<evidence type="ECO:0000256" key="10">
    <source>
        <dbReference type="SAM" id="SignalP"/>
    </source>
</evidence>
<keyword evidence="5 9" id="KW-0378">Hydrolase</keyword>
<name>A0A5N4B625_PHOPY</name>
<reference evidence="12 13" key="1">
    <citation type="journal article" date="2018" name="Elife">
        <title>Firefly genomes illuminate parallel origins of bioluminescence in beetles.</title>
        <authorList>
            <person name="Fallon T.R."/>
            <person name="Lower S.E."/>
            <person name="Chang C.H."/>
            <person name="Bessho-Uehara M."/>
            <person name="Martin G.J."/>
            <person name="Bewick A.J."/>
            <person name="Behringer M."/>
            <person name="Debat H.J."/>
            <person name="Wong I."/>
            <person name="Day J.C."/>
            <person name="Suvorov A."/>
            <person name="Silva C.J."/>
            <person name="Stanger-Hall K.F."/>
            <person name="Hall D.W."/>
            <person name="Schmitz R.J."/>
            <person name="Nelson D.R."/>
            <person name="Lewis S.M."/>
            <person name="Shigenobu S."/>
            <person name="Bybee S.M."/>
            <person name="Larracuente A.M."/>
            <person name="Oba Y."/>
            <person name="Weng J.K."/>
        </authorList>
    </citation>
    <scope>NUCLEOTIDE SEQUENCE [LARGE SCALE GENOMIC DNA]</scope>
    <source>
        <strain evidence="12">1611_PpyrPB1</strain>
        <tissue evidence="12">Whole body</tissue>
    </source>
</reference>
<protein>
    <recommendedName>
        <fullName evidence="11">Peptidase S1 domain-containing protein</fullName>
    </recommendedName>
</protein>
<keyword evidence="8" id="KW-1015">Disulfide bond</keyword>
<keyword evidence="13" id="KW-1185">Reference proteome</keyword>
<evidence type="ECO:0000256" key="8">
    <source>
        <dbReference type="ARBA" id="ARBA00023157"/>
    </source>
</evidence>
<dbReference type="GO" id="GO:0006508">
    <property type="term" value="P:proteolysis"/>
    <property type="evidence" value="ECO:0007669"/>
    <property type="project" value="UniProtKB-KW"/>
</dbReference>
<evidence type="ECO:0000256" key="6">
    <source>
        <dbReference type="ARBA" id="ARBA00022825"/>
    </source>
</evidence>
<keyword evidence="7" id="KW-0865">Zymogen</keyword>
<dbReference type="Pfam" id="PF00089">
    <property type="entry name" value="Trypsin"/>
    <property type="match status" value="2"/>
</dbReference>
<accession>A0A5N4B625</accession>
<dbReference type="InterPro" id="IPR050127">
    <property type="entry name" value="Serine_Proteases_S1"/>
</dbReference>
<evidence type="ECO:0000256" key="4">
    <source>
        <dbReference type="ARBA" id="ARBA00022729"/>
    </source>
</evidence>
<evidence type="ECO:0000313" key="12">
    <source>
        <dbReference type="EMBL" id="KAB0805052.1"/>
    </source>
</evidence>
<dbReference type="PROSITE" id="PS00135">
    <property type="entry name" value="TRYPSIN_SER"/>
    <property type="match status" value="1"/>
</dbReference>
<evidence type="ECO:0000313" key="13">
    <source>
        <dbReference type="Proteomes" id="UP000327044"/>
    </source>
</evidence>
<evidence type="ECO:0000256" key="1">
    <source>
        <dbReference type="ARBA" id="ARBA00004613"/>
    </source>
</evidence>
<dbReference type="EMBL" id="VVIM01000001">
    <property type="protein sequence ID" value="KAB0805052.1"/>
    <property type="molecule type" value="Genomic_DNA"/>
</dbReference>
<organism evidence="12 13">
    <name type="scientific">Photinus pyralis</name>
    <name type="common">Common eastern firefly</name>
    <name type="synonym">Lampyris pyralis</name>
    <dbReference type="NCBI Taxonomy" id="7054"/>
    <lineage>
        <taxon>Eukaryota</taxon>
        <taxon>Metazoa</taxon>
        <taxon>Ecdysozoa</taxon>
        <taxon>Arthropoda</taxon>
        <taxon>Hexapoda</taxon>
        <taxon>Insecta</taxon>
        <taxon>Pterygota</taxon>
        <taxon>Neoptera</taxon>
        <taxon>Endopterygota</taxon>
        <taxon>Coleoptera</taxon>
        <taxon>Polyphaga</taxon>
        <taxon>Elateriformia</taxon>
        <taxon>Elateroidea</taxon>
        <taxon>Lampyridae</taxon>
        <taxon>Lampyrinae</taxon>
        <taxon>Photinus</taxon>
    </lineage>
</organism>
<feature type="domain" description="Peptidase S1" evidence="11">
    <location>
        <begin position="28"/>
        <end position="470"/>
    </location>
</feature>
<dbReference type="CDD" id="cd00190">
    <property type="entry name" value="Tryp_SPc"/>
    <property type="match status" value="2"/>
</dbReference>
<dbReference type="InterPro" id="IPR009003">
    <property type="entry name" value="Peptidase_S1_PA"/>
</dbReference>
<dbReference type="PANTHER" id="PTHR24264:SF65">
    <property type="entry name" value="SRCR DOMAIN-CONTAINING PROTEIN"/>
    <property type="match status" value="1"/>
</dbReference>
<sequence>MKTLISYSILLLALVQAKFIHFDPPTKIVGGDEAALHGFPYQVAIFIQVPQGTGFCGGSLISDKHILTAAHCVSSASSALVMLGAHNIKAEESHRQEFNTTSFAVHEQWFPLFILNDIAIIKINEAIQVDGVAVKILALAPATEDAVLTGLQATVSGWGKDSDSAQGVSSVLRYVNSTIIENSICKIFYFGNIRDEHICMNGWEGKSSCQGDSGGPLVMTRDGVLTQYGSPRRSKDTKIINGFEGKPGQYPFTAALTEYSSGMFFCSGSIIGRRFVLTAAHCLTTVGEQNRINVILGTHDLRNYSASYQKIRSKAWVYHEQYVESSSRHDLGVILLEHEIIYNDDIREVILYHGNNTFVNKEVIGCGWGYYDDSNKASTILNCMEAVTISNEQCGSFYGGDLAENFICAQGMNQSRTCSGDSGNALVFEENYGSYTAIGVMSFGLADCKEGPVVYNRVSTYYGWIIEQMQNLSALQ</sequence>
<dbReference type="FunFam" id="2.40.10.10:FF:000068">
    <property type="entry name" value="transmembrane protease serine 2"/>
    <property type="match status" value="1"/>
</dbReference>
<comment type="subcellular location">
    <subcellularLocation>
        <location evidence="1">Secreted</location>
    </subcellularLocation>
</comment>
<dbReference type="PROSITE" id="PS50240">
    <property type="entry name" value="TRYPSIN_DOM"/>
    <property type="match status" value="1"/>
</dbReference>
<proteinExistence type="predicted"/>
<gene>
    <name evidence="12" type="ORF">PPYR_02022</name>
</gene>
<keyword evidence="3 9" id="KW-0645">Protease</keyword>
<evidence type="ECO:0000256" key="2">
    <source>
        <dbReference type="ARBA" id="ARBA00022525"/>
    </source>
</evidence>
<feature type="chain" id="PRO_5024356745" description="Peptidase S1 domain-containing protein" evidence="10">
    <location>
        <begin position="18"/>
        <end position="476"/>
    </location>
</feature>
<keyword evidence="2" id="KW-0964">Secreted</keyword>
<feature type="signal peptide" evidence="10">
    <location>
        <begin position="1"/>
        <end position="17"/>
    </location>
</feature>
<dbReference type="InterPro" id="IPR018114">
    <property type="entry name" value="TRYPSIN_HIS"/>
</dbReference>
<evidence type="ECO:0000259" key="11">
    <source>
        <dbReference type="PROSITE" id="PS50240"/>
    </source>
</evidence>
<dbReference type="InterPro" id="IPR001314">
    <property type="entry name" value="Peptidase_S1A"/>
</dbReference>
<dbReference type="GO" id="GO:0005615">
    <property type="term" value="C:extracellular space"/>
    <property type="evidence" value="ECO:0007669"/>
    <property type="project" value="TreeGrafter"/>
</dbReference>
<dbReference type="SUPFAM" id="SSF50494">
    <property type="entry name" value="Trypsin-like serine proteases"/>
    <property type="match status" value="2"/>
</dbReference>
<dbReference type="SMART" id="SM00020">
    <property type="entry name" value="Tryp_SPc"/>
    <property type="match status" value="2"/>
</dbReference>
<dbReference type="FunFam" id="2.40.10.10:FF:000146">
    <property type="entry name" value="Serine protease 53"/>
    <property type="match status" value="1"/>
</dbReference>
<evidence type="ECO:0000256" key="9">
    <source>
        <dbReference type="RuleBase" id="RU363034"/>
    </source>
</evidence>
<dbReference type="PROSITE" id="PS00134">
    <property type="entry name" value="TRYPSIN_HIS"/>
    <property type="match status" value="2"/>
</dbReference>
<keyword evidence="4 10" id="KW-0732">Signal</keyword>
<dbReference type="InterPro" id="IPR033116">
    <property type="entry name" value="TRYPSIN_SER"/>
</dbReference>
<dbReference type="InterPro" id="IPR001254">
    <property type="entry name" value="Trypsin_dom"/>
</dbReference>
<dbReference type="AlphaFoldDB" id="A0A5N4B625"/>
<dbReference type="Proteomes" id="UP000327044">
    <property type="component" value="Unassembled WGS sequence"/>
</dbReference>
<evidence type="ECO:0000256" key="7">
    <source>
        <dbReference type="ARBA" id="ARBA00023145"/>
    </source>
</evidence>
<keyword evidence="6 9" id="KW-0720">Serine protease</keyword>
<dbReference type="PANTHER" id="PTHR24264">
    <property type="entry name" value="TRYPSIN-RELATED"/>
    <property type="match status" value="1"/>
</dbReference>